<evidence type="ECO:0000313" key="2">
    <source>
        <dbReference type="EMBL" id="KIK75617.1"/>
    </source>
</evidence>
<sequence length="56" mass="5990">MRCDGSPHGFQAGAATPESRESGGANSGVAGKRRCELRGRGVAELVFRFRSSLYFV</sequence>
<dbReference type="AlphaFoldDB" id="A0A0D0BWB5"/>
<dbReference type="InParanoid" id="A0A0D0BWB5"/>
<dbReference type="Proteomes" id="UP000054538">
    <property type="component" value="Unassembled WGS sequence"/>
</dbReference>
<protein>
    <submittedName>
        <fullName evidence="2">Uncharacterized protein</fullName>
    </submittedName>
</protein>
<dbReference type="EMBL" id="KN827973">
    <property type="protein sequence ID" value="KIK75617.1"/>
    <property type="molecule type" value="Genomic_DNA"/>
</dbReference>
<keyword evidence="3" id="KW-1185">Reference proteome</keyword>
<accession>A0A0D0BWB5</accession>
<evidence type="ECO:0000313" key="3">
    <source>
        <dbReference type="Proteomes" id="UP000054538"/>
    </source>
</evidence>
<dbReference type="HOGENOM" id="CLU_206873_0_0_1"/>
<feature type="non-terminal residue" evidence="2">
    <location>
        <position position="56"/>
    </location>
</feature>
<proteinExistence type="predicted"/>
<organism evidence="2 3">
    <name type="scientific">Paxillus rubicundulus Ve08.2h10</name>
    <dbReference type="NCBI Taxonomy" id="930991"/>
    <lineage>
        <taxon>Eukaryota</taxon>
        <taxon>Fungi</taxon>
        <taxon>Dikarya</taxon>
        <taxon>Basidiomycota</taxon>
        <taxon>Agaricomycotina</taxon>
        <taxon>Agaricomycetes</taxon>
        <taxon>Agaricomycetidae</taxon>
        <taxon>Boletales</taxon>
        <taxon>Paxilineae</taxon>
        <taxon>Paxillaceae</taxon>
        <taxon>Paxillus</taxon>
    </lineage>
</organism>
<reference evidence="3" key="2">
    <citation type="submission" date="2015-01" db="EMBL/GenBank/DDBJ databases">
        <title>Evolutionary Origins and Diversification of the Mycorrhizal Mutualists.</title>
        <authorList>
            <consortium name="DOE Joint Genome Institute"/>
            <consortium name="Mycorrhizal Genomics Consortium"/>
            <person name="Kohler A."/>
            <person name="Kuo A."/>
            <person name="Nagy L.G."/>
            <person name="Floudas D."/>
            <person name="Copeland A."/>
            <person name="Barry K.W."/>
            <person name="Cichocki N."/>
            <person name="Veneault-Fourrey C."/>
            <person name="LaButti K."/>
            <person name="Lindquist E.A."/>
            <person name="Lipzen A."/>
            <person name="Lundell T."/>
            <person name="Morin E."/>
            <person name="Murat C."/>
            <person name="Riley R."/>
            <person name="Ohm R."/>
            <person name="Sun H."/>
            <person name="Tunlid A."/>
            <person name="Henrissat B."/>
            <person name="Grigoriev I.V."/>
            <person name="Hibbett D.S."/>
            <person name="Martin F."/>
        </authorList>
    </citation>
    <scope>NUCLEOTIDE SEQUENCE [LARGE SCALE GENOMIC DNA]</scope>
    <source>
        <strain evidence="3">Ve08.2h10</strain>
    </source>
</reference>
<reference evidence="2 3" key="1">
    <citation type="submission" date="2014-04" db="EMBL/GenBank/DDBJ databases">
        <authorList>
            <consortium name="DOE Joint Genome Institute"/>
            <person name="Kuo A."/>
            <person name="Kohler A."/>
            <person name="Jargeat P."/>
            <person name="Nagy L.G."/>
            <person name="Floudas D."/>
            <person name="Copeland A."/>
            <person name="Barry K.W."/>
            <person name="Cichocki N."/>
            <person name="Veneault-Fourrey C."/>
            <person name="LaButti K."/>
            <person name="Lindquist E.A."/>
            <person name="Lipzen A."/>
            <person name="Lundell T."/>
            <person name="Morin E."/>
            <person name="Murat C."/>
            <person name="Sun H."/>
            <person name="Tunlid A."/>
            <person name="Henrissat B."/>
            <person name="Grigoriev I.V."/>
            <person name="Hibbett D.S."/>
            <person name="Martin F."/>
            <person name="Nordberg H.P."/>
            <person name="Cantor M.N."/>
            <person name="Hua S.X."/>
        </authorList>
    </citation>
    <scope>NUCLEOTIDE SEQUENCE [LARGE SCALE GENOMIC DNA]</scope>
    <source>
        <strain evidence="2 3">Ve08.2h10</strain>
    </source>
</reference>
<name>A0A0D0BWB5_9AGAM</name>
<evidence type="ECO:0000256" key="1">
    <source>
        <dbReference type="SAM" id="MobiDB-lite"/>
    </source>
</evidence>
<gene>
    <name evidence="2" type="ORF">PAXRUDRAFT_835596</name>
</gene>
<feature type="region of interest" description="Disordered" evidence="1">
    <location>
        <begin position="1"/>
        <end position="30"/>
    </location>
</feature>